<dbReference type="InterPro" id="IPR007921">
    <property type="entry name" value="CHAP_dom"/>
</dbReference>
<keyword evidence="2" id="KW-1133">Transmembrane helix</keyword>
<dbReference type="SUPFAM" id="SSF54001">
    <property type="entry name" value="Cysteine proteinases"/>
    <property type="match status" value="1"/>
</dbReference>
<feature type="region of interest" description="Disordered" evidence="1">
    <location>
        <begin position="1"/>
        <end position="25"/>
    </location>
</feature>
<feature type="domain" description="Peptidase C51" evidence="3">
    <location>
        <begin position="157"/>
        <end position="286"/>
    </location>
</feature>
<dbReference type="Gene3D" id="3.90.1720.10">
    <property type="entry name" value="endopeptidase domain like (from Nostoc punctiforme)"/>
    <property type="match status" value="1"/>
</dbReference>
<keyword evidence="5" id="KW-1185">Reference proteome</keyword>
<name>A0A8J3I622_9CHLR</name>
<gene>
    <name evidence="4" type="ORF">KSX_91650</name>
</gene>
<dbReference type="EMBL" id="BNJF01000010">
    <property type="protein sequence ID" value="GHO51002.1"/>
    <property type="molecule type" value="Genomic_DNA"/>
</dbReference>
<feature type="transmembrane region" description="Helical" evidence="2">
    <location>
        <begin position="89"/>
        <end position="113"/>
    </location>
</feature>
<reference evidence="4" key="1">
    <citation type="submission" date="2020-10" db="EMBL/GenBank/DDBJ databases">
        <title>Taxonomic study of unclassified bacteria belonging to the class Ktedonobacteria.</title>
        <authorList>
            <person name="Yabe S."/>
            <person name="Wang C.M."/>
            <person name="Zheng Y."/>
            <person name="Sakai Y."/>
            <person name="Cavaletti L."/>
            <person name="Monciardini P."/>
            <person name="Donadio S."/>
        </authorList>
    </citation>
    <scope>NUCLEOTIDE SEQUENCE</scope>
    <source>
        <strain evidence="4">SOSP1-1</strain>
    </source>
</reference>
<evidence type="ECO:0000259" key="3">
    <source>
        <dbReference type="PROSITE" id="PS50911"/>
    </source>
</evidence>
<comment type="caution">
    <text evidence="4">The sequence shown here is derived from an EMBL/GenBank/DDBJ whole genome shotgun (WGS) entry which is preliminary data.</text>
</comment>
<dbReference type="Proteomes" id="UP000612362">
    <property type="component" value="Unassembled WGS sequence"/>
</dbReference>
<accession>A0A8J3I622</accession>
<sequence>MKDSISQPTQSPARRGSISNDNQVRQNDITFVHQDDISLKSSLLSNESNVLLGKPPITKSKTTALRSPFVIEGKERREGRTPSSQGRRIVIQVAVVAMLLLILAGSLIASTALGSDAKTNLANVFNPSQHFYNSNADDIAVAAQAATATAVSIYGNDDLQTYSNTNGTIQGGSSNHGWPGQCTDWAAKRFHERTDVWVPWYGNAWEWLNGAMQYHWNVSAMPTVGAILVLQPNVQGAGSYGHVAIVEGINNNGTVHISQYNWQGGVGVYSEWNFSYPDYPRVAFITLP</sequence>
<protein>
    <recommendedName>
        <fullName evidence="3">Peptidase C51 domain-containing protein</fullName>
    </recommendedName>
</protein>
<keyword evidence="2" id="KW-0472">Membrane</keyword>
<keyword evidence="2" id="KW-0812">Transmembrane</keyword>
<dbReference type="AlphaFoldDB" id="A0A8J3I622"/>
<dbReference type="InterPro" id="IPR038765">
    <property type="entry name" value="Papain-like_cys_pep_sf"/>
</dbReference>
<dbReference type="Pfam" id="PF05257">
    <property type="entry name" value="CHAP"/>
    <property type="match status" value="1"/>
</dbReference>
<evidence type="ECO:0000313" key="5">
    <source>
        <dbReference type="Proteomes" id="UP000612362"/>
    </source>
</evidence>
<evidence type="ECO:0000256" key="1">
    <source>
        <dbReference type="SAM" id="MobiDB-lite"/>
    </source>
</evidence>
<organism evidence="4 5">
    <name type="scientific">Ktedonospora formicarum</name>
    <dbReference type="NCBI Taxonomy" id="2778364"/>
    <lineage>
        <taxon>Bacteria</taxon>
        <taxon>Bacillati</taxon>
        <taxon>Chloroflexota</taxon>
        <taxon>Ktedonobacteria</taxon>
        <taxon>Ktedonobacterales</taxon>
        <taxon>Ktedonobacteraceae</taxon>
        <taxon>Ktedonospora</taxon>
    </lineage>
</organism>
<evidence type="ECO:0000256" key="2">
    <source>
        <dbReference type="SAM" id="Phobius"/>
    </source>
</evidence>
<evidence type="ECO:0000313" key="4">
    <source>
        <dbReference type="EMBL" id="GHO51002.1"/>
    </source>
</evidence>
<proteinExistence type="predicted"/>
<dbReference type="PROSITE" id="PS50911">
    <property type="entry name" value="CHAP"/>
    <property type="match status" value="1"/>
</dbReference>